<keyword evidence="2" id="KW-1185">Reference proteome</keyword>
<accession>B6QS73</accession>
<dbReference type="EMBL" id="DS995904">
    <property type="protein sequence ID" value="EEA20860.1"/>
    <property type="molecule type" value="Genomic_DNA"/>
</dbReference>
<organism evidence="1 2">
    <name type="scientific">Talaromyces marneffei (strain ATCC 18224 / CBS 334.59 / QM 7333)</name>
    <name type="common">Penicillium marneffei</name>
    <dbReference type="NCBI Taxonomy" id="441960"/>
    <lineage>
        <taxon>Eukaryota</taxon>
        <taxon>Fungi</taxon>
        <taxon>Dikarya</taxon>
        <taxon>Ascomycota</taxon>
        <taxon>Pezizomycotina</taxon>
        <taxon>Eurotiomycetes</taxon>
        <taxon>Eurotiomycetidae</taxon>
        <taxon>Eurotiales</taxon>
        <taxon>Trichocomaceae</taxon>
        <taxon>Talaromyces</taxon>
        <taxon>Talaromyces sect. Talaromyces</taxon>
    </lineage>
</organism>
<name>B6QS73_TALMQ</name>
<dbReference type="AlphaFoldDB" id="B6QS73"/>
<sequence>MLMLEAADATNGLVDGGIGGRIIKQMDVVAVLLKVGTLGADHILEDKNARTTARVIEVCGVLMSFLWGHIGMYRDNRDILVKTIFWNFKTSQKNVEAYQMFTAFSSLVHTQLVHAPASVWVTCYAPSRFRHSYSDFGPDVSGPSVLLLDYHIPCKVMCDVIAV</sequence>
<dbReference type="HOGENOM" id="CLU_1760008_0_0_1"/>
<evidence type="ECO:0000313" key="1">
    <source>
        <dbReference type="EMBL" id="EEA20860.1"/>
    </source>
</evidence>
<reference evidence="2" key="1">
    <citation type="journal article" date="2015" name="Genome Announc.">
        <title>Genome sequence of the AIDS-associated pathogen Penicillium marneffei (ATCC18224) and its near taxonomic relative Talaromyces stipitatus (ATCC10500).</title>
        <authorList>
            <person name="Nierman W.C."/>
            <person name="Fedorova-Abrams N.D."/>
            <person name="Andrianopoulos A."/>
        </authorList>
    </citation>
    <scope>NUCLEOTIDE SEQUENCE [LARGE SCALE GENOMIC DNA]</scope>
    <source>
        <strain evidence="2">ATCC 18224 / CBS 334.59 / QM 7333</strain>
    </source>
</reference>
<dbReference type="VEuPathDB" id="FungiDB:PMAA_046780"/>
<protein>
    <submittedName>
        <fullName evidence="1">Uncharacterized protein</fullName>
    </submittedName>
</protein>
<proteinExistence type="predicted"/>
<evidence type="ECO:0000313" key="2">
    <source>
        <dbReference type="Proteomes" id="UP000001294"/>
    </source>
</evidence>
<dbReference type="Proteomes" id="UP000001294">
    <property type="component" value="Unassembled WGS sequence"/>
</dbReference>
<gene>
    <name evidence="1" type="ORF">PMAA_046780</name>
</gene>